<organism evidence="3">
    <name type="scientific">Chlorobaculum parvum</name>
    <dbReference type="NCBI Taxonomy" id="274539"/>
    <lineage>
        <taxon>Bacteria</taxon>
        <taxon>Pseudomonadati</taxon>
        <taxon>Chlorobiota</taxon>
        <taxon>Chlorobiia</taxon>
        <taxon>Chlorobiales</taxon>
        <taxon>Chlorobiaceae</taxon>
        <taxon>Chlorobaculum</taxon>
    </lineage>
</organism>
<dbReference type="AlphaFoldDB" id="A0A7C5HCH1"/>
<dbReference type="Proteomes" id="UP000886058">
    <property type="component" value="Unassembled WGS sequence"/>
</dbReference>
<sequence>MIEKLAHPLGALSRPLGSLAQSVRTLARPLEGLTDMLFPQVCVVCRKTLDALEQQLCSACLTDFAPFPNPLAGGQAVIRSVNFHFGLGAIPSAAWSLYPYQSNGALHDALHAMKYQGLFPLGCLFGRRLGELVQSAGGPGELAAIVPVPLHPLKRIERSYNQSEAIASGMAEVLDLPVVEDAIERSAYTGSQTGLGITERRKNMAGGFRPAARNSRQISGRVLLVDDVLTTGATMVAAASALREAGADEVAFAVVAVTEEKV</sequence>
<accession>A0A7C5HCH1</accession>
<dbReference type="PANTHER" id="PTHR47505">
    <property type="entry name" value="DNA UTILIZATION PROTEIN YHGH"/>
    <property type="match status" value="1"/>
</dbReference>
<dbReference type="InterPro" id="IPR029057">
    <property type="entry name" value="PRTase-like"/>
</dbReference>
<evidence type="ECO:0000313" key="3">
    <source>
        <dbReference type="EMBL" id="HHE32419.1"/>
    </source>
</evidence>
<name>A0A7C5HCH1_9CHLB</name>
<comment type="similarity">
    <text evidence="1">Belongs to the ComF/GntX family.</text>
</comment>
<feature type="domain" description="Phosphoribosyltransferase" evidence="2">
    <location>
        <begin position="164"/>
        <end position="256"/>
    </location>
</feature>
<dbReference type="CDD" id="cd06223">
    <property type="entry name" value="PRTases_typeI"/>
    <property type="match status" value="1"/>
</dbReference>
<dbReference type="InterPro" id="IPR051910">
    <property type="entry name" value="ComF/GntX_DNA_util-trans"/>
</dbReference>
<protein>
    <submittedName>
        <fullName evidence="3">ComF family protein</fullName>
    </submittedName>
</protein>
<dbReference type="SUPFAM" id="SSF53271">
    <property type="entry name" value="PRTase-like"/>
    <property type="match status" value="1"/>
</dbReference>
<evidence type="ECO:0000256" key="1">
    <source>
        <dbReference type="ARBA" id="ARBA00008007"/>
    </source>
</evidence>
<dbReference type="Pfam" id="PF00156">
    <property type="entry name" value="Pribosyltran"/>
    <property type="match status" value="1"/>
</dbReference>
<dbReference type="EMBL" id="DRSQ01000147">
    <property type="protein sequence ID" value="HHE32419.1"/>
    <property type="molecule type" value="Genomic_DNA"/>
</dbReference>
<reference evidence="3" key="1">
    <citation type="journal article" date="2020" name="mSystems">
        <title>Genome- and Community-Level Interaction Insights into Carbon Utilization and Element Cycling Functions of Hydrothermarchaeota in Hydrothermal Sediment.</title>
        <authorList>
            <person name="Zhou Z."/>
            <person name="Liu Y."/>
            <person name="Xu W."/>
            <person name="Pan J."/>
            <person name="Luo Z.H."/>
            <person name="Li M."/>
        </authorList>
    </citation>
    <scope>NUCLEOTIDE SEQUENCE [LARGE SCALE GENOMIC DNA]</scope>
    <source>
        <strain evidence="3">HyVt-633</strain>
    </source>
</reference>
<dbReference type="InterPro" id="IPR000836">
    <property type="entry name" value="PRTase_dom"/>
</dbReference>
<evidence type="ECO:0000259" key="2">
    <source>
        <dbReference type="Pfam" id="PF00156"/>
    </source>
</evidence>
<dbReference type="PANTHER" id="PTHR47505:SF1">
    <property type="entry name" value="DNA UTILIZATION PROTEIN YHGH"/>
    <property type="match status" value="1"/>
</dbReference>
<comment type="caution">
    <text evidence="3">The sequence shown here is derived from an EMBL/GenBank/DDBJ whole genome shotgun (WGS) entry which is preliminary data.</text>
</comment>
<proteinExistence type="inferred from homology"/>
<gene>
    <name evidence="3" type="ORF">ENL07_07290</name>
</gene>
<dbReference type="Gene3D" id="3.40.50.2020">
    <property type="match status" value="1"/>
</dbReference>